<evidence type="ECO:0000313" key="7">
    <source>
        <dbReference type="EMBL" id="PZQ45702.1"/>
    </source>
</evidence>
<feature type="domain" description="ABC transporter" evidence="6">
    <location>
        <begin position="8"/>
        <end position="252"/>
    </location>
</feature>
<dbReference type="PROSITE" id="PS00211">
    <property type="entry name" value="ABC_TRANSPORTER_1"/>
    <property type="match status" value="1"/>
</dbReference>
<dbReference type="GO" id="GO:0016887">
    <property type="term" value="F:ATP hydrolysis activity"/>
    <property type="evidence" value="ECO:0007669"/>
    <property type="project" value="InterPro"/>
</dbReference>
<protein>
    <submittedName>
        <fullName evidence="7">Peptide ABC transporter substrate-binding protein</fullName>
    </submittedName>
</protein>
<keyword evidence="4" id="KW-0547">Nucleotide-binding</keyword>
<dbReference type="GO" id="GO:0055085">
    <property type="term" value="P:transmembrane transport"/>
    <property type="evidence" value="ECO:0007669"/>
    <property type="project" value="UniProtKB-ARBA"/>
</dbReference>
<dbReference type="SUPFAM" id="SSF52540">
    <property type="entry name" value="P-loop containing nucleoside triphosphate hydrolases"/>
    <property type="match status" value="1"/>
</dbReference>
<keyword evidence="5" id="KW-0067">ATP-binding</keyword>
<dbReference type="AlphaFoldDB" id="A0A2W5MWX4"/>
<evidence type="ECO:0000256" key="1">
    <source>
        <dbReference type="ARBA" id="ARBA00004417"/>
    </source>
</evidence>
<comment type="similarity">
    <text evidence="2">Belongs to the ABC transporter superfamily.</text>
</comment>
<dbReference type="InterPro" id="IPR003593">
    <property type="entry name" value="AAA+_ATPase"/>
</dbReference>
<dbReference type="Gene3D" id="3.40.50.300">
    <property type="entry name" value="P-loop containing nucleotide triphosphate hydrolases"/>
    <property type="match status" value="1"/>
</dbReference>
<dbReference type="CDD" id="cd03257">
    <property type="entry name" value="ABC_NikE_OppD_transporters"/>
    <property type="match status" value="1"/>
</dbReference>
<dbReference type="InterPro" id="IPR003439">
    <property type="entry name" value="ABC_transporter-like_ATP-bd"/>
</dbReference>
<sequence>MNPPLVDVRNLSVHFGARRDGSAAIKAVDAVSFSIERGRTLGLVGESGCGKTSTGRALLRLTPAAGGEVLLDGRDLLRLDARAMRAMRRKAQMVFQDPYASLNPRMTIGGAIAEPLRVHRLRPPGEIPARVTELLELVGLNPRFAGRYPHEFSGGQRQRVGIARALAMEPDFIVCDEPVSALDVSVQAQVVNLLRDLQARLDLTFLFIAHGLAVVKHFSHDVAVMYLGKIVEIAPSRTIYRRQLHPYTQSLMSAVPIPEPAVEKRRRRVILSGEVPSPLNPPSGCRFHTRCPLAIPRCATVEPPLLEQEAGHRVACWRAGEQISSMLPRDRMAIQEATA</sequence>
<dbReference type="FunFam" id="3.40.50.300:FF:000016">
    <property type="entry name" value="Oligopeptide ABC transporter ATP-binding component"/>
    <property type="match status" value="1"/>
</dbReference>
<evidence type="ECO:0000256" key="5">
    <source>
        <dbReference type="ARBA" id="ARBA00022840"/>
    </source>
</evidence>
<comment type="caution">
    <text evidence="7">The sequence shown here is derived from an EMBL/GenBank/DDBJ whole genome shotgun (WGS) entry which is preliminary data.</text>
</comment>
<dbReference type="GO" id="GO:0015833">
    <property type="term" value="P:peptide transport"/>
    <property type="evidence" value="ECO:0007669"/>
    <property type="project" value="InterPro"/>
</dbReference>
<dbReference type="EMBL" id="QFPW01000042">
    <property type="protein sequence ID" value="PZQ45702.1"/>
    <property type="molecule type" value="Genomic_DNA"/>
</dbReference>
<reference evidence="7 8" key="1">
    <citation type="submission" date="2017-08" db="EMBL/GenBank/DDBJ databases">
        <title>Infants hospitalized years apart are colonized by the same room-sourced microbial strains.</title>
        <authorList>
            <person name="Brooks B."/>
            <person name="Olm M.R."/>
            <person name="Firek B.A."/>
            <person name="Baker R."/>
            <person name="Thomas B.C."/>
            <person name="Morowitz M.J."/>
            <person name="Banfield J.F."/>
        </authorList>
    </citation>
    <scope>NUCLEOTIDE SEQUENCE [LARGE SCALE GENOMIC DNA]</scope>
    <source>
        <strain evidence="7">S2_005_002_R2_34</strain>
    </source>
</reference>
<dbReference type="NCBIfam" id="TIGR01727">
    <property type="entry name" value="oligo_HPY"/>
    <property type="match status" value="1"/>
</dbReference>
<dbReference type="Pfam" id="PF08352">
    <property type="entry name" value="oligo_HPY"/>
    <property type="match status" value="1"/>
</dbReference>
<keyword evidence="3" id="KW-0813">Transport</keyword>
<dbReference type="InterPro" id="IPR050319">
    <property type="entry name" value="ABC_transp_ATP-bind"/>
</dbReference>
<dbReference type="GO" id="GO:0005886">
    <property type="term" value="C:plasma membrane"/>
    <property type="evidence" value="ECO:0007669"/>
    <property type="project" value="UniProtKB-SubCell"/>
</dbReference>
<dbReference type="InterPro" id="IPR027417">
    <property type="entry name" value="P-loop_NTPase"/>
</dbReference>
<evidence type="ECO:0000259" key="6">
    <source>
        <dbReference type="PROSITE" id="PS50893"/>
    </source>
</evidence>
<proteinExistence type="inferred from homology"/>
<dbReference type="GO" id="GO:0005524">
    <property type="term" value="F:ATP binding"/>
    <property type="evidence" value="ECO:0007669"/>
    <property type="project" value="UniProtKB-KW"/>
</dbReference>
<gene>
    <name evidence="7" type="ORF">DI556_22205</name>
</gene>
<dbReference type="PANTHER" id="PTHR43776">
    <property type="entry name" value="TRANSPORT ATP-BINDING PROTEIN"/>
    <property type="match status" value="1"/>
</dbReference>
<dbReference type="PROSITE" id="PS50893">
    <property type="entry name" value="ABC_TRANSPORTER_2"/>
    <property type="match status" value="1"/>
</dbReference>
<evidence type="ECO:0000256" key="2">
    <source>
        <dbReference type="ARBA" id="ARBA00005417"/>
    </source>
</evidence>
<evidence type="ECO:0000313" key="8">
    <source>
        <dbReference type="Proteomes" id="UP000249185"/>
    </source>
</evidence>
<comment type="subcellular location">
    <subcellularLocation>
        <location evidence="1">Cell inner membrane</location>
        <topology evidence="1">Peripheral membrane protein</topology>
    </subcellularLocation>
</comment>
<dbReference type="PANTHER" id="PTHR43776:SF7">
    <property type="entry name" value="D,D-DIPEPTIDE TRANSPORT ATP-BINDING PROTEIN DDPF-RELATED"/>
    <property type="match status" value="1"/>
</dbReference>
<evidence type="ECO:0000256" key="3">
    <source>
        <dbReference type="ARBA" id="ARBA00022448"/>
    </source>
</evidence>
<dbReference type="InterPro" id="IPR017871">
    <property type="entry name" value="ABC_transporter-like_CS"/>
</dbReference>
<organism evidence="7 8">
    <name type="scientific">Rhodovulum sulfidophilum</name>
    <name type="common">Rhodobacter sulfidophilus</name>
    <dbReference type="NCBI Taxonomy" id="35806"/>
    <lineage>
        <taxon>Bacteria</taxon>
        <taxon>Pseudomonadati</taxon>
        <taxon>Pseudomonadota</taxon>
        <taxon>Alphaproteobacteria</taxon>
        <taxon>Rhodobacterales</taxon>
        <taxon>Paracoccaceae</taxon>
        <taxon>Rhodovulum</taxon>
    </lineage>
</organism>
<dbReference type="Pfam" id="PF00005">
    <property type="entry name" value="ABC_tran"/>
    <property type="match status" value="1"/>
</dbReference>
<dbReference type="InterPro" id="IPR013563">
    <property type="entry name" value="Oligopep_ABC_C"/>
</dbReference>
<name>A0A2W5MWX4_RHOSU</name>
<dbReference type="Proteomes" id="UP000249185">
    <property type="component" value="Unassembled WGS sequence"/>
</dbReference>
<evidence type="ECO:0000256" key="4">
    <source>
        <dbReference type="ARBA" id="ARBA00022741"/>
    </source>
</evidence>
<accession>A0A2W5MWX4</accession>
<dbReference type="SMART" id="SM00382">
    <property type="entry name" value="AAA"/>
    <property type="match status" value="1"/>
</dbReference>